<dbReference type="CDD" id="cd00099">
    <property type="entry name" value="IgV"/>
    <property type="match status" value="2"/>
</dbReference>
<protein>
    <submittedName>
        <fullName evidence="10">Novel immune-type receptor 12</fullName>
    </submittedName>
</protein>
<evidence type="ECO:0000259" key="9">
    <source>
        <dbReference type="PROSITE" id="PS50835"/>
    </source>
</evidence>
<keyword evidence="6" id="KW-1015">Disulfide bond</keyword>
<accession>A0A672QWL9</accession>
<keyword evidence="7" id="KW-0325">Glycoprotein</keyword>
<dbReference type="InterPro" id="IPR036179">
    <property type="entry name" value="Ig-like_dom_sf"/>
</dbReference>
<dbReference type="InterPro" id="IPR013106">
    <property type="entry name" value="Ig_V-set"/>
</dbReference>
<dbReference type="InterPro" id="IPR013783">
    <property type="entry name" value="Ig-like_fold"/>
</dbReference>
<feature type="domain" description="Ig-like" evidence="9">
    <location>
        <begin position="135"/>
        <end position="230"/>
    </location>
</feature>
<dbReference type="InterPro" id="IPR003599">
    <property type="entry name" value="Ig_sub"/>
</dbReference>
<feature type="chain" id="PRO_5025624042" evidence="8">
    <location>
        <begin position="25"/>
        <end position="309"/>
    </location>
</feature>
<dbReference type="GO" id="GO:0002376">
    <property type="term" value="P:immune system process"/>
    <property type="evidence" value="ECO:0007669"/>
    <property type="project" value="UniProtKB-KW"/>
</dbReference>
<keyword evidence="3 8" id="KW-0732">Signal</keyword>
<comment type="subcellular location">
    <subcellularLocation>
        <location evidence="1">Cell membrane</location>
    </subcellularLocation>
</comment>
<evidence type="ECO:0000313" key="11">
    <source>
        <dbReference type="Proteomes" id="UP000472262"/>
    </source>
</evidence>
<keyword evidence="4" id="KW-0391">Immunity</keyword>
<name>A0A672QWL9_SINGR</name>
<dbReference type="SUPFAM" id="SSF48726">
    <property type="entry name" value="Immunoglobulin"/>
    <property type="match status" value="2"/>
</dbReference>
<evidence type="ECO:0000256" key="6">
    <source>
        <dbReference type="ARBA" id="ARBA00023157"/>
    </source>
</evidence>
<evidence type="ECO:0000313" key="10">
    <source>
        <dbReference type="Ensembl" id="ENSSGRP00000080686.1"/>
    </source>
</evidence>
<dbReference type="InterPro" id="IPR052051">
    <property type="entry name" value="TCR_complex_component"/>
</dbReference>
<evidence type="ECO:0000256" key="3">
    <source>
        <dbReference type="ARBA" id="ARBA00022729"/>
    </source>
</evidence>
<dbReference type="PANTHER" id="PTHR19433">
    <property type="entry name" value="T-CELL RECEPTOR ALPHA CHAIN V REGION-RELATED"/>
    <property type="match status" value="1"/>
</dbReference>
<dbReference type="AlphaFoldDB" id="A0A672QWL9"/>
<sequence length="309" mass="35172">TRDCSENLFYKLTFIFGLLTAVKSSQIVNLSAQPGENVTIWCQHTSETGINIHWFKQTNSSVPIAIVYMMISYQLKEIHKMYLNGFQQDRLLMTLNSKNSSLRILNVDVSDCGLYFCDFSLCNFTDLLYAPRACPKRKEKCKSSYDPFNPGDSVNLHCSVLTKKCVGNHSVYWFKHESGDTHPGIIYKHGNMNDQCEKTSEKDSHVQSFIYNLPKKNLGLSDAGTYYCAVVTCGEILFGNGSRLEIGGEKNAHDRSNHILIAVCLVQKRQETFSGKSFPYQEYSLMTRDVTINREPVENRFKYVTIQIG</sequence>
<evidence type="ECO:0000256" key="8">
    <source>
        <dbReference type="SAM" id="SignalP"/>
    </source>
</evidence>
<dbReference type="SMART" id="SM00409">
    <property type="entry name" value="IG"/>
    <property type="match status" value="2"/>
</dbReference>
<organism evidence="10 11">
    <name type="scientific">Sinocyclocheilus grahami</name>
    <name type="common">Dianchi golden-line fish</name>
    <name type="synonym">Barbus grahami</name>
    <dbReference type="NCBI Taxonomy" id="75366"/>
    <lineage>
        <taxon>Eukaryota</taxon>
        <taxon>Metazoa</taxon>
        <taxon>Chordata</taxon>
        <taxon>Craniata</taxon>
        <taxon>Vertebrata</taxon>
        <taxon>Euteleostomi</taxon>
        <taxon>Actinopterygii</taxon>
        <taxon>Neopterygii</taxon>
        <taxon>Teleostei</taxon>
        <taxon>Ostariophysi</taxon>
        <taxon>Cypriniformes</taxon>
        <taxon>Cyprinidae</taxon>
        <taxon>Cyprininae</taxon>
        <taxon>Sinocyclocheilus</taxon>
    </lineage>
</organism>
<dbReference type="Ensembl" id="ENSSGRT00000085927.1">
    <property type="protein sequence ID" value="ENSSGRP00000080686.1"/>
    <property type="gene ID" value="ENSSGRG00000040874.1"/>
</dbReference>
<evidence type="ECO:0000256" key="2">
    <source>
        <dbReference type="ARBA" id="ARBA00022475"/>
    </source>
</evidence>
<keyword evidence="2" id="KW-1003">Cell membrane</keyword>
<dbReference type="GO" id="GO:0009617">
    <property type="term" value="P:response to bacterium"/>
    <property type="evidence" value="ECO:0007669"/>
    <property type="project" value="TreeGrafter"/>
</dbReference>
<dbReference type="GO" id="GO:0005886">
    <property type="term" value="C:plasma membrane"/>
    <property type="evidence" value="ECO:0007669"/>
    <property type="project" value="UniProtKB-SubCell"/>
</dbReference>
<evidence type="ECO:0000256" key="7">
    <source>
        <dbReference type="ARBA" id="ARBA00023180"/>
    </source>
</evidence>
<feature type="signal peptide" evidence="8">
    <location>
        <begin position="1"/>
        <end position="24"/>
    </location>
</feature>
<proteinExistence type="predicted"/>
<reference evidence="10" key="2">
    <citation type="submission" date="2025-09" db="UniProtKB">
        <authorList>
            <consortium name="Ensembl"/>
        </authorList>
    </citation>
    <scope>IDENTIFICATION</scope>
</reference>
<dbReference type="PROSITE" id="PS50835">
    <property type="entry name" value="IG_LIKE"/>
    <property type="match status" value="2"/>
</dbReference>
<evidence type="ECO:0000256" key="1">
    <source>
        <dbReference type="ARBA" id="ARBA00004236"/>
    </source>
</evidence>
<dbReference type="PANTHER" id="PTHR19433:SF111">
    <property type="entry name" value="T CELL RECEPTOR ALPHA VARIABLE 4"/>
    <property type="match status" value="1"/>
</dbReference>
<feature type="domain" description="Ig-like" evidence="9">
    <location>
        <begin position="20"/>
        <end position="117"/>
    </location>
</feature>
<dbReference type="Proteomes" id="UP000472262">
    <property type="component" value="Unassembled WGS sequence"/>
</dbReference>
<dbReference type="InterPro" id="IPR007110">
    <property type="entry name" value="Ig-like_dom"/>
</dbReference>
<keyword evidence="11" id="KW-1185">Reference proteome</keyword>
<reference evidence="10" key="1">
    <citation type="submission" date="2025-08" db="UniProtKB">
        <authorList>
            <consortium name="Ensembl"/>
        </authorList>
    </citation>
    <scope>IDENTIFICATION</scope>
</reference>
<dbReference type="Gene3D" id="2.60.40.10">
    <property type="entry name" value="Immunoglobulins"/>
    <property type="match status" value="2"/>
</dbReference>
<keyword evidence="5" id="KW-0472">Membrane</keyword>
<dbReference type="Pfam" id="PF07686">
    <property type="entry name" value="V-set"/>
    <property type="match status" value="2"/>
</dbReference>
<evidence type="ECO:0000256" key="5">
    <source>
        <dbReference type="ARBA" id="ARBA00023136"/>
    </source>
</evidence>
<evidence type="ECO:0000256" key="4">
    <source>
        <dbReference type="ARBA" id="ARBA00022859"/>
    </source>
</evidence>